<gene>
    <name evidence="1" type="ORF">BN578_02482</name>
</gene>
<dbReference type="EMBL" id="CBEP010000056">
    <property type="protein sequence ID" value="CDC04513.1"/>
    <property type="molecule type" value="Genomic_DNA"/>
</dbReference>
<evidence type="ECO:0000313" key="2">
    <source>
        <dbReference type="Proteomes" id="UP000018168"/>
    </source>
</evidence>
<dbReference type="Proteomes" id="UP000018168">
    <property type="component" value="Unassembled WGS sequence"/>
</dbReference>
<accession>R6MXT7</accession>
<evidence type="ECO:0000313" key="1">
    <source>
        <dbReference type="EMBL" id="CDC04513.1"/>
    </source>
</evidence>
<reference evidence="1" key="1">
    <citation type="submission" date="2012-11" db="EMBL/GenBank/DDBJ databases">
        <title>Dependencies among metagenomic species, viruses, plasmids and units of genetic variation.</title>
        <authorList>
            <person name="Nielsen H.B."/>
            <person name="Almeida M."/>
            <person name="Juncker A.S."/>
            <person name="Rasmussen S."/>
            <person name="Li J."/>
            <person name="Sunagawa S."/>
            <person name="Plichta D."/>
            <person name="Gautier L."/>
            <person name="Le Chatelier E."/>
            <person name="Peletier E."/>
            <person name="Bonde I."/>
            <person name="Nielsen T."/>
            <person name="Manichanh C."/>
            <person name="Arumugam M."/>
            <person name="Batto J."/>
            <person name="Santos M.B.Q.D."/>
            <person name="Blom N."/>
            <person name="Borruel N."/>
            <person name="Burgdorf K.S."/>
            <person name="Boumezbeur F."/>
            <person name="Casellas F."/>
            <person name="Dore J."/>
            <person name="Guarner F."/>
            <person name="Hansen T."/>
            <person name="Hildebrand F."/>
            <person name="Kaas R.S."/>
            <person name="Kennedy S."/>
            <person name="Kristiansen K."/>
            <person name="Kultima J.R."/>
            <person name="Leonard P."/>
            <person name="Levenez F."/>
            <person name="Lund O."/>
            <person name="Moumen B."/>
            <person name="Le Paslier D."/>
            <person name="Pons N."/>
            <person name="Pedersen O."/>
            <person name="Prifti E."/>
            <person name="Qin J."/>
            <person name="Raes J."/>
            <person name="Tap J."/>
            <person name="Tims S."/>
            <person name="Ussery D.W."/>
            <person name="Yamada T."/>
            <person name="MetaHit consortium"/>
            <person name="Renault P."/>
            <person name="Sicheritz-Ponten T."/>
            <person name="Bork P."/>
            <person name="Wang J."/>
            <person name="Brunak S."/>
            <person name="Ehrlich S.D."/>
        </authorList>
    </citation>
    <scope>NUCLEOTIDE SEQUENCE [LARGE SCALE GENOMIC DNA]</scope>
</reference>
<dbReference type="AlphaFoldDB" id="R6MXT7"/>
<organism evidence="1 2">
    <name type="scientific">[Clostridium] leptum CAG:27</name>
    <dbReference type="NCBI Taxonomy" id="1263068"/>
    <lineage>
        <taxon>Bacteria</taxon>
        <taxon>Bacillati</taxon>
        <taxon>Bacillota</taxon>
        <taxon>Clostridia</taxon>
        <taxon>Eubacteriales</taxon>
        <taxon>Oscillospiraceae</taxon>
        <taxon>Oscillospiraceae incertae sedis</taxon>
    </lineage>
</organism>
<protein>
    <submittedName>
        <fullName evidence="1">Uncharacterized protein</fullName>
    </submittedName>
</protein>
<sequence>MVNGLFRSLPGQNQASIVLCNAEIGSVIGEQVLLPVLQALDGFIQPTAHHVHASLAERAAGQIRFRRIQCLLQLVPADPVVVASRQGLRCFNRLLQARGINLQQLVKLGVAARQSGLVDDILRRVGPGKGFHMGIGDRITLGPLVIHRSCRRIVIVDCIIADFTI</sequence>
<comment type="caution">
    <text evidence="1">The sequence shown here is derived from an EMBL/GenBank/DDBJ whole genome shotgun (WGS) entry which is preliminary data.</text>
</comment>
<proteinExistence type="predicted"/>
<name>R6MXT7_9FIRM</name>